<evidence type="ECO:0008006" key="3">
    <source>
        <dbReference type="Google" id="ProtNLM"/>
    </source>
</evidence>
<keyword evidence="2" id="KW-1185">Reference proteome</keyword>
<protein>
    <recommendedName>
        <fullName evidence="3">Actin-like ATPase domain-containing protein</fullName>
    </recommendedName>
</protein>
<dbReference type="PANTHER" id="PTHR42749:SF1">
    <property type="entry name" value="CELL SHAPE-DETERMINING PROTEIN MREB"/>
    <property type="match status" value="1"/>
</dbReference>
<dbReference type="Proteomes" id="UP000573603">
    <property type="component" value="Unassembled WGS sequence"/>
</dbReference>
<organism evidence="1 2">
    <name type="scientific">Fusarium anthophilum</name>
    <dbReference type="NCBI Taxonomy" id="48485"/>
    <lineage>
        <taxon>Eukaryota</taxon>
        <taxon>Fungi</taxon>
        <taxon>Dikarya</taxon>
        <taxon>Ascomycota</taxon>
        <taxon>Pezizomycotina</taxon>
        <taxon>Sordariomycetes</taxon>
        <taxon>Hypocreomycetidae</taxon>
        <taxon>Hypocreales</taxon>
        <taxon>Nectriaceae</taxon>
        <taxon>Fusarium</taxon>
        <taxon>Fusarium fujikuroi species complex</taxon>
    </lineage>
</organism>
<evidence type="ECO:0000313" key="2">
    <source>
        <dbReference type="Proteomes" id="UP000573603"/>
    </source>
</evidence>
<dbReference type="InterPro" id="IPR043129">
    <property type="entry name" value="ATPase_NBD"/>
</dbReference>
<dbReference type="AlphaFoldDB" id="A0A8H4ZST3"/>
<dbReference type="PANTHER" id="PTHR42749">
    <property type="entry name" value="CELL SHAPE-DETERMINING PROTEIN MREB"/>
    <property type="match status" value="1"/>
</dbReference>
<name>A0A8H4ZST3_9HYPO</name>
<accession>A0A8H4ZST3</accession>
<gene>
    <name evidence="1" type="ORF">FANTH_3547</name>
</gene>
<proteinExistence type="predicted"/>
<sequence length="730" mass="80916">MSGVEIAIPVIAGTVKLGQKIMDIGLSVRGMHRDAKACATLAKQIKHDVDYAQKLLTNSRDLIRKHEDMLIGISGTISQTKETLARFNGCTPTEGDKGATLEALLEKDREWEEWGKALGANHSSLMAAVNVMHQLKLTQKQTQKPGSASALPPFRTPTYSSQLPSTLFTMAADLVVGIDVGMTGTGVAYKSKRDKAPTALMWGKDAKIPTRLFYSDRYEPPKLVGWGLKVPDDYLKPLTTREWFKVDFGNMDVDQAHIEGLYTDLLGYLYQELRDKNLTQEILGIKSFEECAIEFLFSVPATWDPALVNNFKELISNAGYDHVRDHTAHVTMTEPQAVAAFHMCRSESSQRTKDGDNVLIIDAGGGTTDFCLLKINDKFHGTSEVHKSSQAIEILPVSDNYRDCKHTFGPEGFGEVTFPIPSEIIQGKSGSHARIDPFVLTDTSMASLFDAQIFQLKGEIKILLDEFQNLQQNGDSGRNYIILAGDLGSSLYFKDKIQQLVSESLAEVAEKTEVFISDDPRLAVCLGLIYHAGRSPQLFPRRLHRVSLGIASQSLKNAIKQSRLRLFVKKALFHLPMDKKAEKAIDWNAFKGTPVGDLGFFTFTQTTTFSPDLPRDERIWEVAILTSSESDTERLMVEDNCRICSVLKLDLSQAPESSESTGAREALSRLHLARKPDVVIQVTVVVRVELATIDFQWIDSNGFRCSDPISIPTGYELVPATGQSAVYELS</sequence>
<reference evidence="1 2" key="1">
    <citation type="journal article" date="2020" name="BMC Genomics">
        <title>Correction to: Identification and distribution of gene clusters required for synthesis of sphingolipid metabolism inhibitors in diverse species of the filamentous fungus Fusarium.</title>
        <authorList>
            <person name="Kim H.S."/>
            <person name="Lohmar J.M."/>
            <person name="Busman M."/>
            <person name="Brown D.W."/>
            <person name="Naumann T.A."/>
            <person name="Divon H.H."/>
            <person name="Lysoe E."/>
            <person name="Uhlig S."/>
            <person name="Proctor R.H."/>
        </authorList>
    </citation>
    <scope>NUCLEOTIDE SEQUENCE [LARGE SCALE GENOMIC DNA]</scope>
    <source>
        <strain evidence="1 2">NRRL 25214</strain>
    </source>
</reference>
<dbReference type="EMBL" id="JABEVY010000070">
    <property type="protein sequence ID" value="KAF5251355.1"/>
    <property type="molecule type" value="Genomic_DNA"/>
</dbReference>
<comment type="caution">
    <text evidence="1">The sequence shown here is derived from an EMBL/GenBank/DDBJ whole genome shotgun (WGS) entry which is preliminary data.</text>
</comment>
<dbReference type="SUPFAM" id="SSF53067">
    <property type="entry name" value="Actin-like ATPase domain"/>
    <property type="match status" value="2"/>
</dbReference>
<dbReference type="Gene3D" id="3.30.420.40">
    <property type="match status" value="2"/>
</dbReference>
<evidence type="ECO:0000313" key="1">
    <source>
        <dbReference type="EMBL" id="KAF5251355.1"/>
    </source>
</evidence>
<dbReference type="CDD" id="cd10170">
    <property type="entry name" value="ASKHA_NBD_HSP70"/>
    <property type="match status" value="1"/>
</dbReference>